<comment type="caution">
    <text evidence="2">The sequence shown here is derived from an EMBL/GenBank/DDBJ whole genome shotgun (WGS) entry which is preliminary data.</text>
</comment>
<protein>
    <submittedName>
        <fullName evidence="2">Uncharacterized protein</fullName>
    </submittedName>
</protein>
<organism evidence="2 3">
    <name type="scientific">Polarella glacialis</name>
    <name type="common">Dinoflagellate</name>
    <dbReference type="NCBI Taxonomy" id="89957"/>
    <lineage>
        <taxon>Eukaryota</taxon>
        <taxon>Sar</taxon>
        <taxon>Alveolata</taxon>
        <taxon>Dinophyceae</taxon>
        <taxon>Suessiales</taxon>
        <taxon>Suessiaceae</taxon>
        <taxon>Polarella</taxon>
    </lineage>
</organism>
<evidence type="ECO:0000313" key="3">
    <source>
        <dbReference type="Proteomes" id="UP000626109"/>
    </source>
</evidence>
<dbReference type="EMBL" id="CAJNNW010027665">
    <property type="protein sequence ID" value="CAE8692571.1"/>
    <property type="molecule type" value="Genomic_DNA"/>
</dbReference>
<dbReference type="Proteomes" id="UP000626109">
    <property type="component" value="Unassembled WGS sequence"/>
</dbReference>
<gene>
    <name evidence="2" type="ORF">PGLA2088_LOCUS27942</name>
</gene>
<proteinExistence type="predicted"/>
<accession>A0A813JYJ8</accession>
<feature type="coiled-coil region" evidence="1">
    <location>
        <begin position="171"/>
        <end position="198"/>
    </location>
</feature>
<evidence type="ECO:0000256" key="1">
    <source>
        <dbReference type="SAM" id="Coils"/>
    </source>
</evidence>
<keyword evidence="1" id="KW-0175">Coiled coil</keyword>
<dbReference type="AlphaFoldDB" id="A0A813JYJ8"/>
<sequence length="281" mass="32164">MEVSNEQWRFMRECLRDNIQAVHSVKKELQELQVVSQEDLSGVAGTMDARLDKLEKRFQQELKREQTGRDADVHELRELVGGESMAREGHFGAMRELLTKERQAREAHAGSVQELFARERELTETHIQEIKGSLHEVRGLFSAESTARERRQSDMQSSVEGKLKALQSTLRAEISAQRDRVEQQLGQLQEQFFNLDKREEQDARREQHSREAAITELREQLQVERIARQDAGEHLGKLLAKDAATLQTHELALTELHDAIGGERLALQDHLSCVKELLGCS</sequence>
<reference evidence="2" key="1">
    <citation type="submission" date="2021-02" db="EMBL/GenBank/DDBJ databases">
        <authorList>
            <person name="Dougan E. K."/>
            <person name="Rhodes N."/>
            <person name="Thang M."/>
            <person name="Chan C."/>
        </authorList>
    </citation>
    <scope>NUCLEOTIDE SEQUENCE</scope>
</reference>
<evidence type="ECO:0000313" key="2">
    <source>
        <dbReference type="EMBL" id="CAE8692571.1"/>
    </source>
</evidence>
<name>A0A813JYJ8_POLGL</name>